<gene>
    <name evidence="1" type="ORF">G3O07_03380</name>
</gene>
<name>A0A6I5RMS4_9PSED</name>
<dbReference type="Proteomes" id="UP000471751">
    <property type="component" value="Unassembled WGS sequence"/>
</dbReference>
<protein>
    <submittedName>
        <fullName evidence="1">Uncharacterized protein</fullName>
    </submittedName>
</protein>
<comment type="caution">
    <text evidence="1">The sequence shown here is derived from an EMBL/GenBank/DDBJ whole genome shotgun (WGS) entry which is preliminary data.</text>
</comment>
<sequence length="136" mass="14730">MYADLSTSDLDSLTDIYITAKENGLSLDEVAGLALRKGIQNHYGSTLQAGDIYPYDWDYSETDPDKIAAAKNQLPEAITSKADEIKSKIQGDLGLGSDFIPFLLNPKIGLRGATDASLDFLSKLAALYNQQKPTDA</sequence>
<evidence type="ECO:0000313" key="1">
    <source>
        <dbReference type="EMBL" id="NES08985.1"/>
    </source>
</evidence>
<organism evidence="1 2">
    <name type="scientific">Pseudomonas laurentiana</name>
    <dbReference type="NCBI Taxonomy" id="2364649"/>
    <lineage>
        <taxon>Bacteria</taxon>
        <taxon>Pseudomonadati</taxon>
        <taxon>Pseudomonadota</taxon>
        <taxon>Gammaproteobacteria</taxon>
        <taxon>Pseudomonadales</taxon>
        <taxon>Pseudomonadaceae</taxon>
        <taxon>Pseudomonas</taxon>
    </lineage>
</organism>
<keyword evidence="2" id="KW-1185">Reference proteome</keyword>
<proteinExistence type="predicted"/>
<dbReference type="AlphaFoldDB" id="A0A6I5RMS4"/>
<evidence type="ECO:0000313" key="2">
    <source>
        <dbReference type="Proteomes" id="UP000471751"/>
    </source>
</evidence>
<reference evidence="1 2" key="1">
    <citation type="submission" date="2020-02" db="EMBL/GenBank/DDBJ databases">
        <title>Broccoli isolated Pseudomonas sp.</title>
        <authorList>
            <person name="Fujikawa T."/>
            <person name="Sawada H."/>
        </authorList>
    </citation>
    <scope>NUCLEOTIDE SEQUENCE [LARGE SCALE GENOMIC DNA]</scope>
    <source>
        <strain evidence="1 2">JCM 32154</strain>
    </source>
</reference>
<dbReference type="EMBL" id="JAAHBT010000030">
    <property type="protein sequence ID" value="NES08985.1"/>
    <property type="molecule type" value="Genomic_DNA"/>
</dbReference>
<accession>A0A6I5RMS4</accession>